<dbReference type="EMBL" id="JAUSUV010000012">
    <property type="protein sequence ID" value="MDQ0418444.1"/>
    <property type="molecule type" value="Genomic_DNA"/>
</dbReference>
<dbReference type="RefSeq" id="WP_307254163.1">
    <property type="nucleotide sequence ID" value="NZ_JAUSUV010000012.1"/>
</dbReference>
<keyword evidence="1" id="KW-0812">Transmembrane</keyword>
<keyword evidence="1" id="KW-1133">Transmembrane helix</keyword>
<dbReference type="PANTHER" id="PTHR35337">
    <property type="entry name" value="SLR1478 PROTEIN"/>
    <property type="match status" value="1"/>
</dbReference>
<proteinExistence type="predicted"/>
<organism evidence="2 3">
    <name type="scientific">Croceifilum oryzae</name>
    <dbReference type="NCBI Taxonomy" id="1553429"/>
    <lineage>
        <taxon>Bacteria</taxon>
        <taxon>Bacillati</taxon>
        <taxon>Bacillota</taxon>
        <taxon>Bacilli</taxon>
        <taxon>Bacillales</taxon>
        <taxon>Thermoactinomycetaceae</taxon>
        <taxon>Croceifilum</taxon>
    </lineage>
</organism>
<protein>
    <submittedName>
        <fullName evidence="2">Stage II sporulation protein M</fullName>
    </submittedName>
</protein>
<gene>
    <name evidence="2" type="ORF">J2Z48_002636</name>
</gene>
<evidence type="ECO:0000256" key="1">
    <source>
        <dbReference type="SAM" id="Phobius"/>
    </source>
</evidence>
<feature type="transmembrane region" description="Helical" evidence="1">
    <location>
        <begin position="53"/>
        <end position="86"/>
    </location>
</feature>
<dbReference type="AlphaFoldDB" id="A0AAJ1TLP6"/>
<reference evidence="2 3" key="1">
    <citation type="submission" date="2023-07" db="EMBL/GenBank/DDBJ databases">
        <title>Genomic Encyclopedia of Type Strains, Phase IV (KMG-IV): sequencing the most valuable type-strain genomes for metagenomic binning, comparative biology and taxonomic classification.</title>
        <authorList>
            <person name="Goeker M."/>
        </authorList>
    </citation>
    <scope>NUCLEOTIDE SEQUENCE [LARGE SCALE GENOMIC DNA]</scope>
    <source>
        <strain evidence="2 3">DSM 46876</strain>
    </source>
</reference>
<dbReference type="InterPro" id="IPR002798">
    <property type="entry name" value="SpoIIM-like"/>
</dbReference>
<comment type="caution">
    <text evidence="2">The sequence shown here is derived from an EMBL/GenBank/DDBJ whole genome shotgun (WGS) entry which is preliminary data.</text>
</comment>
<feature type="transmembrane region" description="Helical" evidence="1">
    <location>
        <begin position="98"/>
        <end position="124"/>
    </location>
</feature>
<dbReference type="Pfam" id="PF01944">
    <property type="entry name" value="SpoIIM"/>
    <property type="match status" value="1"/>
</dbReference>
<dbReference type="PANTHER" id="PTHR35337:SF1">
    <property type="entry name" value="SLR1478 PROTEIN"/>
    <property type="match status" value="1"/>
</dbReference>
<evidence type="ECO:0000313" key="2">
    <source>
        <dbReference type="EMBL" id="MDQ0418444.1"/>
    </source>
</evidence>
<feature type="transmembrane region" description="Helical" evidence="1">
    <location>
        <begin position="12"/>
        <end position="33"/>
    </location>
</feature>
<keyword evidence="1" id="KW-0472">Membrane</keyword>
<dbReference type="Proteomes" id="UP001238450">
    <property type="component" value="Unassembled WGS sequence"/>
</dbReference>
<feature type="transmembrane region" description="Helical" evidence="1">
    <location>
        <begin position="144"/>
        <end position="164"/>
    </location>
</feature>
<keyword evidence="3" id="KW-1185">Reference proteome</keyword>
<accession>A0AAJ1TLP6</accession>
<evidence type="ECO:0000313" key="3">
    <source>
        <dbReference type="Proteomes" id="UP001238450"/>
    </source>
</evidence>
<sequence length="168" mass="18188">MKAFLLRNRTVIIISGILYFVSFLIGLFYPGVIPILQEDHRPLGFLKLVQYNISAICMISLGFFTLGIVSSILLTVNGLIFGFAISSAVTKGISVWDICLASIPHGIFEIPSLLLAGAIGFKSAEWMITKVFTSPKSKVGSDCLVLFGGAIFLMLIAGLIEGFITPRL</sequence>
<name>A0AAJ1TLP6_9BACL</name>